<dbReference type="Proteomes" id="UP001472866">
    <property type="component" value="Chromosome 03"/>
</dbReference>
<evidence type="ECO:0008006" key="3">
    <source>
        <dbReference type="Google" id="ProtNLM"/>
    </source>
</evidence>
<dbReference type="PANTHER" id="PTHR35748:SF1">
    <property type="entry name" value="OS05G0358400 PROTEIN"/>
    <property type="match status" value="1"/>
</dbReference>
<reference evidence="1 2" key="1">
    <citation type="submission" date="2024-03" db="EMBL/GenBank/DDBJ databases">
        <title>Complete genome sequence of the green alga Chloropicon roscoffensis RCC1871.</title>
        <authorList>
            <person name="Lemieux C."/>
            <person name="Pombert J.-F."/>
            <person name="Otis C."/>
            <person name="Turmel M."/>
        </authorList>
    </citation>
    <scope>NUCLEOTIDE SEQUENCE [LARGE SCALE GENOMIC DNA]</scope>
    <source>
        <strain evidence="1 2">RCC1871</strain>
    </source>
</reference>
<evidence type="ECO:0000313" key="2">
    <source>
        <dbReference type="Proteomes" id="UP001472866"/>
    </source>
</evidence>
<dbReference type="EMBL" id="CP151503">
    <property type="protein sequence ID" value="WZN60927.1"/>
    <property type="molecule type" value="Genomic_DNA"/>
</dbReference>
<evidence type="ECO:0000313" key="1">
    <source>
        <dbReference type="EMBL" id="WZN60927.1"/>
    </source>
</evidence>
<dbReference type="PANTHER" id="PTHR35748">
    <property type="entry name" value="OS05G0358400 PROTEIN"/>
    <property type="match status" value="1"/>
</dbReference>
<name>A0AAX4P3L6_9CHLO</name>
<organism evidence="1 2">
    <name type="scientific">Chloropicon roscoffensis</name>
    <dbReference type="NCBI Taxonomy" id="1461544"/>
    <lineage>
        <taxon>Eukaryota</taxon>
        <taxon>Viridiplantae</taxon>
        <taxon>Chlorophyta</taxon>
        <taxon>Chloropicophyceae</taxon>
        <taxon>Chloropicales</taxon>
        <taxon>Chloropicaceae</taxon>
        <taxon>Chloropicon</taxon>
    </lineage>
</organism>
<protein>
    <recommendedName>
        <fullName evidence="3">Gamma-glutamylcyclotransferase family protein</fullName>
    </recommendedName>
</protein>
<keyword evidence="2" id="KW-1185">Reference proteome</keyword>
<accession>A0AAX4P3L6</accession>
<sequence length="255" mass="28818">MDSLAGSRRREARRGAGSADKILDRNSNFRELWRPEGEEGEAVVGVVGYGSLLSERSALSTFDSVENFRLGIVRGYRRVFKHVAPIFLERGIAIRETMEMASLSVEEGCDEDAIVVSLFDMKASEVPAFISREEEYRFVAVTPEELDGSPSPSQHVMCLCSSDEDFIRNYGEPYYNERYGKYNIGRVWDLPGILPCPVYLRHCTIAAEAAGEKCHESFLDSTFIASGRSIRRYLKERQDILTTLPPEHLRERYGG</sequence>
<proteinExistence type="predicted"/>
<gene>
    <name evidence="1" type="ORF">HKI87_03g24610</name>
</gene>
<dbReference type="AlphaFoldDB" id="A0AAX4P3L6"/>